<evidence type="ECO:0000313" key="8">
    <source>
        <dbReference type="EMBL" id="AOM84249.1"/>
    </source>
</evidence>
<keyword evidence="3" id="KW-0378">Hydrolase</keyword>
<accession>A0A1D7QZ17</accession>
<dbReference type="InterPro" id="IPR036365">
    <property type="entry name" value="PGBD-like_sf"/>
</dbReference>
<evidence type="ECO:0000313" key="9">
    <source>
        <dbReference type="Proteomes" id="UP000094463"/>
    </source>
</evidence>
<dbReference type="Proteomes" id="UP000094463">
    <property type="component" value="Chromosome"/>
</dbReference>
<feature type="region of interest" description="Disordered" evidence="5">
    <location>
        <begin position="93"/>
        <end position="115"/>
    </location>
</feature>
<protein>
    <submittedName>
        <fullName evidence="8">Cell wall lytic activity</fullName>
    </submittedName>
</protein>
<feature type="region of interest" description="Disordered" evidence="5">
    <location>
        <begin position="182"/>
        <end position="206"/>
    </location>
</feature>
<keyword evidence="6" id="KW-0732">Signal</keyword>
<feature type="chain" id="PRO_5009099191" evidence="6">
    <location>
        <begin position="24"/>
        <end position="320"/>
    </location>
</feature>
<evidence type="ECO:0000256" key="4">
    <source>
        <dbReference type="ARBA" id="ARBA00022807"/>
    </source>
</evidence>
<evidence type="ECO:0000256" key="2">
    <source>
        <dbReference type="ARBA" id="ARBA00022670"/>
    </source>
</evidence>
<dbReference type="Pfam" id="PF01471">
    <property type="entry name" value="PG_binding_1"/>
    <property type="match status" value="2"/>
</dbReference>
<name>A0A1D7QZ17_9BACI</name>
<dbReference type="OrthoDB" id="9813368at2"/>
<dbReference type="SUPFAM" id="SSF47090">
    <property type="entry name" value="PGBD-like"/>
    <property type="match status" value="2"/>
</dbReference>
<dbReference type="Gene3D" id="3.90.1720.10">
    <property type="entry name" value="endopeptidase domain like (from Nostoc punctiforme)"/>
    <property type="match status" value="1"/>
</dbReference>
<dbReference type="GO" id="GO:0006508">
    <property type="term" value="P:proteolysis"/>
    <property type="evidence" value="ECO:0007669"/>
    <property type="project" value="UniProtKB-KW"/>
</dbReference>
<dbReference type="EMBL" id="CP012502">
    <property type="protein sequence ID" value="AOM84249.1"/>
    <property type="molecule type" value="Genomic_DNA"/>
</dbReference>
<dbReference type="Pfam" id="PF00877">
    <property type="entry name" value="NLPC_P60"/>
    <property type="match status" value="1"/>
</dbReference>
<evidence type="ECO:0000256" key="1">
    <source>
        <dbReference type="ARBA" id="ARBA00007074"/>
    </source>
</evidence>
<evidence type="ECO:0000256" key="3">
    <source>
        <dbReference type="ARBA" id="ARBA00022801"/>
    </source>
</evidence>
<dbReference type="Gene3D" id="1.10.101.10">
    <property type="entry name" value="PGBD-like superfamily/PGBD"/>
    <property type="match status" value="2"/>
</dbReference>
<keyword evidence="4" id="KW-0788">Thiol protease</keyword>
<comment type="similarity">
    <text evidence="1">Belongs to the peptidase C40 family.</text>
</comment>
<dbReference type="InterPro" id="IPR036366">
    <property type="entry name" value="PGBDSf"/>
</dbReference>
<reference evidence="8 9" key="1">
    <citation type="submission" date="2015-08" db="EMBL/GenBank/DDBJ databases">
        <title>The complete genome sequence of Bacillus beveridgei MLTeJB.</title>
        <authorList>
            <person name="Hanson T.E."/>
            <person name="Mesa C."/>
            <person name="Basesman S.M."/>
            <person name="Oremland R.S."/>
        </authorList>
    </citation>
    <scope>NUCLEOTIDE SEQUENCE [LARGE SCALE GENOMIC DNA]</scope>
    <source>
        <strain evidence="8 9">MLTeJB</strain>
    </source>
</reference>
<gene>
    <name evidence="8" type="primary">lytE-2</name>
    <name evidence="8" type="ORF">BBEV_2924</name>
</gene>
<evidence type="ECO:0000256" key="6">
    <source>
        <dbReference type="SAM" id="SignalP"/>
    </source>
</evidence>
<organism evidence="8 9">
    <name type="scientific">Salisediminibacterium beveridgei</name>
    <dbReference type="NCBI Taxonomy" id="632773"/>
    <lineage>
        <taxon>Bacteria</taxon>
        <taxon>Bacillati</taxon>
        <taxon>Bacillota</taxon>
        <taxon>Bacilli</taxon>
        <taxon>Bacillales</taxon>
        <taxon>Bacillaceae</taxon>
        <taxon>Salisediminibacterium</taxon>
    </lineage>
</organism>
<keyword evidence="2" id="KW-0645">Protease</keyword>
<dbReference type="InterPro" id="IPR000064">
    <property type="entry name" value="NLP_P60_dom"/>
</dbReference>
<dbReference type="PROSITE" id="PS51935">
    <property type="entry name" value="NLPC_P60"/>
    <property type="match status" value="1"/>
</dbReference>
<dbReference type="AlphaFoldDB" id="A0A1D7QZ17"/>
<feature type="signal peptide" evidence="6">
    <location>
        <begin position="1"/>
        <end position="23"/>
    </location>
</feature>
<dbReference type="PANTHER" id="PTHR47053:SF1">
    <property type="entry name" value="MUREIN DD-ENDOPEPTIDASE MEPH-RELATED"/>
    <property type="match status" value="1"/>
</dbReference>
<proteinExistence type="inferred from homology"/>
<feature type="domain" description="NlpC/P60" evidence="7">
    <location>
        <begin position="200"/>
        <end position="319"/>
    </location>
</feature>
<dbReference type="SUPFAM" id="SSF54001">
    <property type="entry name" value="Cysteine proteinases"/>
    <property type="match status" value="1"/>
</dbReference>
<dbReference type="KEGG" id="bbev:BBEV_2924"/>
<dbReference type="InterPro" id="IPR002477">
    <property type="entry name" value="Peptidoglycan-bd-like"/>
</dbReference>
<dbReference type="InterPro" id="IPR038765">
    <property type="entry name" value="Papain-like_cys_pep_sf"/>
</dbReference>
<dbReference type="PANTHER" id="PTHR47053">
    <property type="entry name" value="MUREIN DD-ENDOPEPTIDASE MEPH-RELATED"/>
    <property type="match status" value="1"/>
</dbReference>
<dbReference type="PATRIC" id="fig|632773.3.peg.3063"/>
<keyword evidence="9" id="KW-1185">Reference proteome</keyword>
<sequence length="320" mass="34081">MKRTVASFIVAGAVLIAPLTSEAALGDQLLRQGMQHEDVRELQVELRDLGKMQSSADSIFGPLTREAVIKFQSARGLTVDGIVGPETVGALQQNNESQVQTSSSSGDWDGNTLLRQGDRGAKVSALQTSLQQDGHYNSSIDGIFGPITAEAVRSLQRNASIAVDGIAGPQTYAAINGTVQVSSSNNSTQSSSSSSNTSSSSNVESLVSDAKQQIGAPYSWGGTTPSGFDSSGYIVYVFAQNGIDLSRTHREYYHEGTSVSSPSRGDVVFFQTYLDAPSHAGIYLGDNTFIHNSSSQGVIITSMDNSYWSPRYIGAKRYIN</sequence>
<dbReference type="RefSeq" id="WP_069366146.1">
    <property type="nucleotide sequence ID" value="NZ_CP012502.1"/>
</dbReference>
<dbReference type="InterPro" id="IPR051202">
    <property type="entry name" value="Peptidase_C40"/>
</dbReference>
<evidence type="ECO:0000256" key="5">
    <source>
        <dbReference type="SAM" id="MobiDB-lite"/>
    </source>
</evidence>
<feature type="compositionally biased region" description="Polar residues" evidence="5">
    <location>
        <begin position="93"/>
        <end position="106"/>
    </location>
</feature>
<evidence type="ECO:0000259" key="7">
    <source>
        <dbReference type="PROSITE" id="PS51935"/>
    </source>
</evidence>
<dbReference type="STRING" id="632773.BBEV_2924"/>
<dbReference type="GO" id="GO:0008234">
    <property type="term" value="F:cysteine-type peptidase activity"/>
    <property type="evidence" value="ECO:0007669"/>
    <property type="project" value="UniProtKB-KW"/>
</dbReference>